<evidence type="ECO:0000256" key="3">
    <source>
        <dbReference type="ARBA" id="ARBA00022475"/>
    </source>
</evidence>
<keyword evidence="6 9" id="KW-1133">Transmembrane helix</keyword>
<comment type="subcellular location">
    <subcellularLocation>
        <location evidence="1">Cell inner membrane</location>
        <topology evidence="1">Multi-pass membrane protein</topology>
    </subcellularLocation>
</comment>
<gene>
    <name evidence="10" type="ORF">SPICUR_05325</name>
</gene>
<reference evidence="10 11" key="1">
    <citation type="journal article" date="2013" name="BMC Genomics">
        <title>Genomes of "Spiribacter", a streamlined, successful halophilic bacterium.</title>
        <authorList>
            <person name="Lopez-Perez M."/>
            <person name="Ghai R."/>
            <person name="Leon M.J."/>
            <person name="Rodriguez-Olmos A."/>
            <person name="Copa-Patino J.L."/>
            <person name="Soliveri J."/>
            <person name="Sanchez-Porro C."/>
            <person name="Ventosa A."/>
            <person name="Rodriguez-Valera F."/>
        </authorList>
    </citation>
    <scope>NUCLEOTIDE SEQUENCE [LARGE SCALE GENOMIC DNA]</scope>
    <source>
        <strain evidence="10 11">UAH-SP71</strain>
    </source>
</reference>
<evidence type="ECO:0000256" key="8">
    <source>
        <dbReference type="ARBA" id="ARBA00035655"/>
    </source>
</evidence>
<evidence type="ECO:0000256" key="2">
    <source>
        <dbReference type="ARBA" id="ARBA00022448"/>
    </source>
</evidence>
<dbReference type="PANTHER" id="PTHR30574">
    <property type="entry name" value="INNER MEMBRANE PROTEIN YEDE"/>
    <property type="match status" value="1"/>
</dbReference>
<feature type="transmembrane region" description="Helical" evidence="9">
    <location>
        <begin position="54"/>
        <end position="71"/>
    </location>
</feature>
<evidence type="ECO:0000256" key="7">
    <source>
        <dbReference type="ARBA" id="ARBA00023136"/>
    </source>
</evidence>
<keyword evidence="4" id="KW-0997">Cell inner membrane</keyword>
<feature type="transmembrane region" description="Helical" evidence="9">
    <location>
        <begin position="308"/>
        <end position="327"/>
    </location>
</feature>
<dbReference type="PANTHER" id="PTHR30574:SF1">
    <property type="entry name" value="SULPHUR TRANSPORT DOMAIN-CONTAINING PROTEIN"/>
    <property type="match status" value="1"/>
</dbReference>
<feature type="transmembrane region" description="Helical" evidence="9">
    <location>
        <begin position="347"/>
        <end position="366"/>
    </location>
</feature>
<keyword evidence="11" id="KW-1185">Reference proteome</keyword>
<dbReference type="InterPro" id="IPR007272">
    <property type="entry name" value="Sulf_transp_TsuA/YedE"/>
</dbReference>
<evidence type="ECO:0000256" key="4">
    <source>
        <dbReference type="ARBA" id="ARBA00022519"/>
    </source>
</evidence>
<dbReference type="GO" id="GO:0005886">
    <property type="term" value="C:plasma membrane"/>
    <property type="evidence" value="ECO:0007669"/>
    <property type="project" value="UniProtKB-SubCell"/>
</dbReference>
<name>U5T3L4_9GAMM</name>
<dbReference type="HOGENOM" id="CLU_050656_1_0_6"/>
<dbReference type="AlphaFoldDB" id="U5T3L4"/>
<evidence type="ECO:0000256" key="6">
    <source>
        <dbReference type="ARBA" id="ARBA00022989"/>
    </source>
</evidence>
<keyword evidence="3" id="KW-1003">Cell membrane</keyword>
<dbReference type="Proteomes" id="UP000017640">
    <property type="component" value="Chromosome"/>
</dbReference>
<dbReference type="eggNOG" id="COG2391">
    <property type="taxonomic scope" value="Bacteria"/>
</dbReference>
<evidence type="ECO:0000313" key="11">
    <source>
        <dbReference type="Proteomes" id="UP000017640"/>
    </source>
</evidence>
<feature type="transmembrane region" description="Helical" evidence="9">
    <location>
        <begin position="14"/>
        <end position="34"/>
    </location>
</feature>
<evidence type="ECO:0000313" key="10">
    <source>
        <dbReference type="EMBL" id="AGY92040.1"/>
    </source>
</evidence>
<comment type="similarity">
    <text evidence="8">Belongs to the TsuA/YedE (TC 9.B.102) family.</text>
</comment>
<keyword evidence="2" id="KW-0813">Transport</keyword>
<evidence type="ECO:0000256" key="9">
    <source>
        <dbReference type="SAM" id="Phobius"/>
    </source>
</evidence>
<feature type="transmembrane region" description="Helical" evidence="9">
    <location>
        <begin position="122"/>
        <end position="144"/>
    </location>
</feature>
<dbReference type="STRING" id="1335757.SPICUR_05325"/>
<organism evidence="10 11">
    <name type="scientific">Spiribacter curvatus</name>
    <dbReference type="NCBI Taxonomy" id="1335757"/>
    <lineage>
        <taxon>Bacteria</taxon>
        <taxon>Pseudomonadati</taxon>
        <taxon>Pseudomonadota</taxon>
        <taxon>Gammaproteobacteria</taxon>
        <taxon>Chromatiales</taxon>
        <taxon>Ectothiorhodospiraceae</taxon>
        <taxon>Spiribacter</taxon>
    </lineage>
</organism>
<accession>U5T3L4</accession>
<protein>
    <submittedName>
        <fullName evidence="10">Uncharacterized protein</fullName>
    </submittedName>
</protein>
<keyword evidence="5 9" id="KW-0812">Transmembrane</keyword>
<evidence type="ECO:0000256" key="1">
    <source>
        <dbReference type="ARBA" id="ARBA00004429"/>
    </source>
</evidence>
<sequence>MAGLVALEAPTDRVWLLLIGAGLGIALYHAAFGFTAGWRTLVTNQRSGGMRAQMLLLAIATVLFVPVLGFAESFGLTHISGTLAPVGVSLVIGSFLFGFGMQLGGGCGSGTLFTVGAGNVRMVVTLVTFIGGSVVGTMHLPWWLEQPGIDPINLTAHLGVVTTLFLQLSAIGLLAWGFGWLERRRHGTIDPVIFARPERSMGATLVRGGWPLLWGAIALAVLNLATLLVAGYPWGITFAFGLWGAKMLQAIGVDMAQWSFWTWDYPALALQDSVLVNVVSVMDFGLILGAMLAAGLAGRFNRASRKPLPARSLLAAVIGGLSMGYGARLGFGCNIGAMFSGIASTSLHGWIWFVCAFGGSAVGIRLRPWFGLGQ</sequence>
<keyword evidence="7 9" id="KW-0472">Membrane</keyword>
<proteinExistence type="inferred from homology"/>
<feature type="transmembrane region" description="Helical" evidence="9">
    <location>
        <begin position="274"/>
        <end position="296"/>
    </location>
</feature>
<dbReference type="EMBL" id="CP005990">
    <property type="protein sequence ID" value="AGY92040.1"/>
    <property type="molecule type" value="Genomic_DNA"/>
</dbReference>
<dbReference type="KEGG" id="spiu:SPICUR_05325"/>
<feature type="transmembrane region" description="Helical" evidence="9">
    <location>
        <begin position="209"/>
        <end position="234"/>
    </location>
</feature>
<evidence type="ECO:0000256" key="5">
    <source>
        <dbReference type="ARBA" id="ARBA00022692"/>
    </source>
</evidence>
<dbReference type="Pfam" id="PF04143">
    <property type="entry name" value="Sulf_transp"/>
    <property type="match status" value="1"/>
</dbReference>
<feature type="transmembrane region" description="Helical" evidence="9">
    <location>
        <begin position="156"/>
        <end position="181"/>
    </location>
</feature>